<keyword evidence="3" id="KW-1185">Reference proteome</keyword>
<dbReference type="Pfam" id="PF12937">
    <property type="entry name" value="F-box-like"/>
    <property type="match status" value="1"/>
</dbReference>
<dbReference type="Proteomes" id="UP001174936">
    <property type="component" value="Unassembled WGS sequence"/>
</dbReference>
<dbReference type="InterPro" id="IPR001810">
    <property type="entry name" value="F-box_dom"/>
</dbReference>
<evidence type="ECO:0000313" key="3">
    <source>
        <dbReference type="Proteomes" id="UP001174936"/>
    </source>
</evidence>
<comment type="caution">
    <text evidence="2">The sequence shown here is derived from an EMBL/GenBank/DDBJ whole genome shotgun (WGS) entry which is preliminary data.</text>
</comment>
<accession>A0AA40CT44</accession>
<feature type="domain" description="F-box" evidence="1">
    <location>
        <begin position="83"/>
        <end position="137"/>
    </location>
</feature>
<dbReference type="SMART" id="SM00256">
    <property type="entry name" value="FBOX"/>
    <property type="match status" value="1"/>
</dbReference>
<organism evidence="2 3">
    <name type="scientific">Cercophora newfieldiana</name>
    <dbReference type="NCBI Taxonomy" id="92897"/>
    <lineage>
        <taxon>Eukaryota</taxon>
        <taxon>Fungi</taxon>
        <taxon>Dikarya</taxon>
        <taxon>Ascomycota</taxon>
        <taxon>Pezizomycotina</taxon>
        <taxon>Sordariomycetes</taxon>
        <taxon>Sordariomycetidae</taxon>
        <taxon>Sordariales</taxon>
        <taxon>Lasiosphaeriaceae</taxon>
        <taxon>Cercophora</taxon>
    </lineage>
</organism>
<evidence type="ECO:0000259" key="1">
    <source>
        <dbReference type="PROSITE" id="PS50181"/>
    </source>
</evidence>
<evidence type="ECO:0000313" key="2">
    <source>
        <dbReference type="EMBL" id="KAK0648124.1"/>
    </source>
</evidence>
<dbReference type="PROSITE" id="PS50181">
    <property type="entry name" value="FBOX"/>
    <property type="match status" value="1"/>
</dbReference>
<dbReference type="EMBL" id="JAULSV010000003">
    <property type="protein sequence ID" value="KAK0648124.1"/>
    <property type="molecule type" value="Genomic_DNA"/>
</dbReference>
<proteinExistence type="predicted"/>
<sequence length="137" mass="15661">MVFCSPTRSRQAFNSKAAADSELSSRAPGRPMSCCLQRSQQRASCPARQPSPQWHISLVKTDGDQQCRFLVRMLPSPSTDSMTDFISNLPLEIVQQIASLCAFRDVLSISRTCSQFRRACNDPFVWQWTFLNQVWRR</sequence>
<dbReference type="InterPro" id="IPR036047">
    <property type="entry name" value="F-box-like_dom_sf"/>
</dbReference>
<reference evidence="2" key="1">
    <citation type="submission" date="2023-06" db="EMBL/GenBank/DDBJ databases">
        <title>Genome-scale phylogeny and comparative genomics of the fungal order Sordariales.</title>
        <authorList>
            <consortium name="Lawrence Berkeley National Laboratory"/>
            <person name="Hensen N."/>
            <person name="Bonometti L."/>
            <person name="Westerberg I."/>
            <person name="Brannstrom I.O."/>
            <person name="Guillou S."/>
            <person name="Cros-Aarteil S."/>
            <person name="Calhoun S."/>
            <person name="Haridas S."/>
            <person name="Kuo A."/>
            <person name="Mondo S."/>
            <person name="Pangilinan J."/>
            <person name="Riley R."/>
            <person name="Labutti K."/>
            <person name="Andreopoulos B."/>
            <person name="Lipzen A."/>
            <person name="Chen C."/>
            <person name="Yanf M."/>
            <person name="Daum C."/>
            <person name="Ng V."/>
            <person name="Clum A."/>
            <person name="Steindorff A."/>
            <person name="Ohm R."/>
            <person name="Martin F."/>
            <person name="Silar P."/>
            <person name="Natvig D."/>
            <person name="Lalanne C."/>
            <person name="Gautier V."/>
            <person name="Ament-Velasquez S.L."/>
            <person name="Kruys A."/>
            <person name="Hutchinson M.I."/>
            <person name="Powell A.J."/>
            <person name="Barry K."/>
            <person name="Miller A.N."/>
            <person name="Grigoriev I.V."/>
            <person name="Debuchy R."/>
            <person name="Gladieux P."/>
            <person name="Thoren M.H."/>
            <person name="Johannesson H."/>
        </authorList>
    </citation>
    <scope>NUCLEOTIDE SEQUENCE</scope>
    <source>
        <strain evidence="2">SMH2532-1</strain>
    </source>
</reference>
<gene>
    <name evidence="2" type="ORF">B0T16DRAFT_112814</name>
</gene>
<dbReference type="SUPFAM" id="SSF81383">
    <property type="entry name" value="F-box domain"/>
    <property type="match status" value="1"/>
</dbReference>
<name>A0AA40CT44_9PEZI</name>
<dbReference type="Gene3D" id="1.20.1280.50">
    <property type="match status" value="1"/>
</dbReference>
<dbReference type="AlphaFoldDB" id="A0AA40CT44"/>
<protein>
    <recommendedName>
        <fullName evidence="1">F-box domain-containing protein</fullName>
    </recommendedName>
</protein>